<reference evidence="2" key="1">
    <citation type="submission" date="2020-09" db="EMBL/GenBank/DDBJ databases">
        <title>The genome sequence of strain Labrenzia suaedae 4C16A.</title>
        <authorList>
            <person name="Liu Y."/>
        </authorList>
    </citation>
    <scope>NUCLEOTIDE SEQUENCE [LARGE SCALE GENOMIC DNA]</scope>
    <source>
        <strain evidence="2">4C16A</strain>
    </source>
</reference>
<name>A0ABR9CSG1_9HYPH</name>
<dbReference type="RefSeq" id="WP_192149333.1">
    <property type="nucleotide sequence ID" value="NZ_JACYXI010000011.1"/>
</dbReference>
<reference evidence="1 2" key="2">
    <citation type="journal article" date="2021" name="Int. J. Syst. Evol. Microbiol.">
        <title>Roseibium litorale sp. nov., isolated from a tidal flat sediment and proposal for the reclassification of Labrenzia polysiphoniae as Roseibium polysiphoniae comb. nov.</title>
        <authorList>
            <person name="Liu Y."/>
            <person name="Pei T."/>
            <person name="Du J."/>
            <person name="Chao M."/>
            <person name="Deng M.R."/>
            <person name="Zhu H."/>
        </authorList>
    </citation>
    <scope>NUCLEOTIDE SEQUENCE [LARGE SCALE GENOMIC DNA]</scope>
    <source>
        <strain evidence="1 2">4C16A</strain>
    </source>
</reference>
<keyword evidence="2" id="KW-1185">Reference proteome</keyword>
<protein>
    <submittedName>
        <fullName evidence="1">Uncharacterized protein</fullName>
    </submittedName>
</protein>
<organism evidence="1 2">
    <name type="scientific">Roseibium litorale</name>
    <dbReference type="NCBI Taxonomy" id="2803841"/>
    <lineage>
        <taxon>Bacteria</taxon>
        <taxon>Pseudomonadati</taxon>
        <taxon>Pseudomonadota</taxon>
        <taxon>Alphaproteobacteria</taxon>
        <taxon>Hyphomicrobiales</taxon>
        <taxon>Stappiaceae</taxon>
        <taxon>Roseibium</taxon>
    </lineage>
</organism>
<gene>
    <name evidence="1" type="ORF">IG616_16865</name>
</gene>
<comment type="caution">
    <text evidence="1">The sequence shown here is derived from an EMBL/GenBank/DDBJ whole genome shotgun (WGS) entry which is preliminary data.</text>
</comment>
<dbReference type="Proteomes" id="UP000632063">
    <property type="component" value="Unassembled WGS sequence"/>
</dbReference>
<dbReference type="EMBL" id="JACYXI010000011">
    <property type="protein sequence ID" value="MBD8893217.1"/>
    <property type="molecule type" value="Genomic_DNA"/>
</dbReference>
<accession>A0ABR9CSG1</accession>
<evidence type="ECO:0000313" key="1">
    <source>
        <dbReference type="EMBL" id="MBD8893217.1"/>
    </source>
</evidence>
<proteinExistence type="predicted"/>
<sequence length="109" mass="12102">MNITANTEIMMLSMSSGYARQGANKVAADDQKPAFCNRDTDINLLLTYLQRTRVKAESIRENAPSGSYLDSVLSRTIAGLDTEIASLRYLCAAEEREIKASPKRMRQAL</sequence>
<evidence type="ECO:0000313" key="2">
    <source>
        <dbReference type="Proteomes" id="UP000632063"/>
    </source>
</evidence>